<dbReference type="SUPFAM" id="SSF48452">
    <property type="entry name" value="TPR-like"/>
    <property type="match status" value="1"/>
</dbReference>
<dbReference type="PANTHER" id="PTHR14094:SF9">
    <property type="entry name" value="SIGNAL RECOGNITION PARTICLE SUBUNIT SRP72"/>
    <property type="match status" value="1"/>
</dbReference>
<dbReference type="Gene3D" id="1.25.40.10">
    <property type="entry name" value="Tetratricopeptide repeat domain"/>
    <property type="match status" value="1"/>
</dbReference>
<dbReference type="Pfam" id="PF08492">
    <property type="entry name" value="SRP72"/>
    <property type="match status" value="1"/>
</dbReference>
<keyword evidence="6" id="KW-0256">Endoplasmic reticulum</keyword>
<feature type="region of interest" description="Disordered" evidence="11">
    <location>
        <begin position="588"/>
        <end position="630"/>
    </location>
</feature>
<keyword evidence="8 9" id="KW-0687">Ribonucleoprotein</keyword>
<comment type="similarity">
    <text evidence="3 9">Belongs to the SRP72 family.</text>
</comment>
<gene>
    <name evidence="13" type="ORF">FOB60_005006</name>
</gene>
<evidence type="ECO:0000256" key="10">
    <source>
        <dbReference type="PROSITE-ProRule" id="PRU00339"/>
    </source>
</evidence>
<keyword evidence="5 9" id="KW-0963">Cytoplasm</keyword>
<dbReference type="InterPro" id="IPR013699">
    <property type="entry name" value="Signal_recog_part_SRP72_RNA-bd"/>
</dbReference>
<dbReference type="AlphaFoldDB" id="A0A8X7NJB9"/>
<evidence type="ECO:0000256" key="8">
    <source>
        <dbReference type="ARBA" id="ARBA00023274"/>
    </source>
</evidence>
<comment type="caution">
    <text evidence="13">The sequence shown here is derived from an EMBL/GenBank/DDBJ whole genome shotgun (WGS) entry which is preliminary data.</text>
</comment>
<dbReference type="PIRSF" id="PIRSF038922">
    <property type="entry name" value="SRP72"/>
    <property type="match status" value="1"/>
</dbReference>
<dbReference type="Proteomes" id="UP000590412">
    <property type="component" value="Unassembled WGS sequence"/>
</dbReference>
<comment type="function">
    <text evidence="9">Component of the signal recognition particle (SRP) complex, a ribonucleoprotein complex that mediates the cotranslational targeting of secretory and membrane proteins to the endoplasmic reticulum (ER).</text>
</comment>
<accession>A0A8X7NJB9</accession>
<feature type="repeat" description="TPR" evidence="10">
    <location>
        <begin position="112"/>
        <end position="145"/>
    </location>
</feature>
<dbReference type="GO" id="GO:0006614">
    <property type="term" value="P:SRP-dependent cotranslational protein targeting to membrane"/>
    <property type="evidence" value="ECO:0007669"/>
    <property type="project" value="UniProtKB-UniRule"/>
</dbReference>
<comment type="subcellular location">
    <subcellularLocation>
        <location evidence="2 9">Cytoplasm</location>
    </subcellularLocation>
    <subcellularLocation>
        <location evidence="1">Endoplasmic reticulum</location>
    </subcellularLocation>
</comment>
<organism evidence="13 14">
    <name type="scientific">Candida parapsilosis</name>
    <name type="common">Yeast</name>
    <dbReference type="NCBI Taxonomy" id="5480"/>
    <lineage>
        <taxon>Eukaryota</taxon>
        <taxon>Fungi</taxon>
        <taxon>Dikarya</taxon>
        <taxon>Ascomycota</taxon>
        <taxon>Saccharomycotina</taxon>
        <taxon>Pichiomycetes</taxon>
        <taxon>Debaryomycetaceae</taxon>
        <taxon>Candida/Lodderomyces clade</taxon>
        <taxon>Candida</taxon>
    </lineage>
</organism>
<sequence>MSKSIADAFKSLKVTGDSSPSEFKHIYQVSYEYLSKVKKFNDLQSFKNCLVALINLDSYEQANKIIAKVPEKLVESLVLEITYVYYKIGKSKEILQLYERYQPKLESKQVQTGLKHVLAQTYYKIGDYKKALNLYKELISESADKSDLLVNEQAIISQLIFETGEVAVSGSSTELDQSNYDMLFNEAIIEIAKANNHKALQLLQQAHKVCSENNLTDEDVETELLPINLTIAYVHQLQNDVAKSDEILSGINIDSVNDSLLKLILKNNIQSEKPIDNANLIERQLNYYEIIQQVKQKITLLQLESVLKNSLVLRFATGTLTTNLLNSGPISKLGLVSAAYNALSKNDISYRNLTEAKNNKLVGRKLVRYIQQDIRPDLKEAAVLLLVHINSQVGTFEQSLPFLETLAKQSQDQPKFSPGIVGTLIQVYEATHNTNKLKSLLTTLTEKLLYTAEDAFKDENYYNAAKIIAMKNFSFDNDNSRQLLEYLHSWRPDDDLINSLLTNSNDNLMPISELESSESIKDILSINLDELIPTKSKPIQTVAKKSSKVTKKKRAPKFGKDKVVKPEDEFKLDEERWLPLKLRSYYKPTKKDKKKLGGGHQGAVESSSPVPTSHTPSSSSNKKKKKKGKK</sequence>
<dbReference type="EMBL" id="JABWAB010000009">
    <property type="protein sequence ID" value="KAF6045434.1"/>
    <property type="molecule type" value="Genomic_DNA"/>
</dbReference>
<dbReference type="InterPro" id="IPR026270">
    <property type="entry name" value="SRP72"/>
</dbReference>
<feature type="compositionally biased region" description="Low complexity" evidence="11">
    <location>
        <begin position="606"/>
        <end position="620"/>
    </location>
</feature>
<keyword evidence="10" id="KW-0802">TPR repeat</keyword>
<feature type="compositionally biased region" description="Basic residues" evidence="11">
    <location>
        <begin position="621"/>
        <end position="630"/>
    </location>
</feature>
<name>A0A8X7NJB9_CANPA</name>
<evidence type="ECO:0000256" key="11">
    <source>
        <dbReference type="SAM" id="MobiDB-lite"/>
    </source>
</evidence>
<evidence type="ECO:0000256" key="7">
    <source>
        <dbReference type="ARBA" id="ARBA00023135"/>
    </source>
</evidence>
<feature type="domain" description="Signal recognition particle SRP72 subunit RNA-binding" evidence="12">
    <location>
        <begin position="535"/>
        <end position="588"/>
    </location>
</feature>
<protein>
    <recommendedName>
        <fullName evidence="4 9">Signal recognition particle subunit SRP72</fullName>
    </recommendedName>
</protein>
<evidence type="ECO:0000313" key="13">
    <source>
        <dbReference type="EMBL" id="KAF6045434.1"/>
    </source>
</evidence>
<dbReference type="GO" id="GO:0043022">
    <property type="term" value="F:ribosome binding"/>
    <property type="evidence" value="ECO:0007669"/>
    <property type="project" value="TreeGrafter"/>
</dbReference>
<evidence type="ECO:0000259" key="12">
    <source>
        <dbReference type="Pfam" id="PF08492"/>
    </source>
</evidence>
<evidence type="ECO:0000256" key="1">
    <source>
        <dbReference type="ARBA" id="ARBA00004240"/>
    </source>
</evidence>
<feature type="compositionally biased region" description="Basic residues" evidence="11">
    <location>
        <begin position="588"/>
        <end position="597"/>
    </location>
</feature>
<dbReference type="GO" id="GO:0005783">
    <property type="term" value="C:endoplasmic reticulum"/>
    <property type="evidence" value="ECO:0007669"/>
    <property type="project" value="UniProtKB-SubCell"/>
</dbReference>
<proteinExistence type="inferred from homology"/>
<dbReference type="GO" id="GO:0008312">
    <property type="term" value="F:7S RNA binding"/>
    <property type="evidence" value="ECO:0007669"/>
    <property type="project" value="InterPro"/>
</dbReference>
<dbReference type="PROSITE" id="PS50005">
    <property type="entry name" value="TPR"/>
    <property type="match status" value="1"/>
</dbReference>
<dbReference type="GO" id="GO:0005786">
    <property type="term" value="C:signal recognition particle, endoplasmic reticulum targeting"/>
    <property type="evidence" value="ECO:0007669"/>
    <property type="project" value="UniProtKB-UniRule"/>
</dbReference>
<evidence type="ECO:0000256" key="6">
    <source>
        <dbReference type="ARBA" id="ARBA00022824"/>
    </source>
</evidence>
<dbReference type="InterPro" id="IPR011990">
    <property type="entry name" value="TPR-like_helical_dom_sf"/>
</dbReference>
<keyword evidence="7 9" id="KW-0733">Signal recognition particle</keyword>
<evidence type="ECO:0000256" key="5">
    <source>
        <dbReference type="ARBA" id="ARBA00022490"/>
    </source>
</evidence>
<reference evidence="13" key="1">
    <citation type="submission" date="2020-03" db="EMBL/GenBank/DDBJ databases">
        <title>FDA dAtabase for Regulatory Grade micrObial Sequences (FDA-ARGOS): Supporting development and validation of Infectious Disease Dx tests.</title>
        <authorList>
            <person name="Campos J."/>
            <person name="Goldberg B."/>
            <person name="Tallon L."/>
            <person name="Sadzewicz L."/>
            <person name="Vavikolanu K."/>
            <person name="Mehta A."/>
            <person name="Aluvathingal J."/>
            <person name="Nadendla S."/>
            <person name="Nandy P."/>
            <person name="Geyer C."/>
            <person name="Yan Y."/>
            <person name="Sichtig H."/>
        </authorList>
    </citation>
    <scope>NUCLEOTIDE SEQUENCE [LARGE SCALE GENOMIC DNA]</scope>
    <source>
        <strain evidence="13">FDAARGOS_652</strain>
    </source>
</reference>
<evidence type="ECO:0000256" key="2">
    <source>
        <dbReference type="ARBA" id="ARBA00004496"/>
    </source>
</evidence>
<evidence type="ECO:0000256" key="9">
    <source>
        <dbReference type="PIRNR" id="PIRNR038922"/>
    </source>
</evidence>
<dbReference type="PANTHER" id="PTHR14094">
    <property type="entry name" value="SIGNAL RECOGNITION PARTICLE 72"/>
    <property type="match status" value="1"/>
</dbReference>
<evidence type="ECO:0000256" key="4">
    <source>
        <dbReference type="ARBA" id="ARBA00018350"/>
    </source>
</evidence>
<evidence type="ECO:0000313" key="14">
    <source>
        <dbReference type="Proteomes" id="UP000590412"/>
    </source>
</evidence>
<dbReference type="InterPro" id="IPR019734">
    <property type="entry name" value="TPR_rpt"/>
</dbReference>
<evidence type="ECO:0000256" key="3">
    <source>
        <dbReference type="ARBA" id="ARBA00007676"/>
    </source>
</evidence>